<dbReference type="VEuPathDB" id="FungiDB:FVEG_03446"/>
<gene>
    <name evidence="5" type="ORF">FVEG_03446</name>
</gene>
<protein>
    <recommendedName>
        <fullName evidence="7">Adenylate kinase</fullName>
    </recommendedName>
</protein>
<sequence>MKLHAASGGKSRSFAIVFIIGAPGAGKGTLSAYLAQKYNLVHYSVGDGLRAWMRVNRSTELAAKIQNKLDNQGFLTSEDLNPFIYREILEAINPNEPKVKGILVDGYPRCIEQLDSFGTWPYQDTVPLAAGDDGKLSLQIKPDLVLSFQITKQNAKARYLSRGRDTNDSADKFEKRFTEYELETLPVEQEYRERGILVFIDVNGTKEQNIEALTSSLQQSGFWKKVIST</sequence>
<organism evidence="5 6">
    <name type="scientific">Gibberella moniliformis (strain M3125 / FGSC 7600)</name>
    <name type="common">Maize ear and stalk rot fungus</name>
    <name type="synonym">Fusarium verticillioides</name>
    <dbReference type="NCBI Taxonomy" id="334819"/>
    <lineage>
        <taxon>Eukaryota</taxon>
        <taxon>Fungi</taxon>
        <taxon>Dikarya</taxon>
        <taxon>Ascomycota</taxon>
        <taxon>Pezizomycotina</taxon>
        <taxon>Sordariomycetes</taxon>
        <taxon>Hypocreomycetidae</taxon>
        <taxon>Hypocreales</taxon>
        <taxon>Nectriaceae</taxon>
        <taxon>Fusarium</taxon>
        <taxon>Fusarium fujikuroi species complex</taxon>
    </lineage>
</organism>
<dbReference type="Proteomes" id="UP000009096">
    <property type="component" value="Chromosome 2"/>
</dbReference>
<keyword evidence="3 4" id="KW-0418">Kinase</keyword>
<reference evidence="5 6" key="1">
    <citation type="journal article" date="2010" name="Nature">
        <title>Comparative genomics reveals mobile pathogenicity chromosomes in Fusarium.</title>
        <authorList>
            <person name="Ma L.J."/>
            <person name="van der Does H.C."/>
            <person name="Borkovich K.A."/>
            <person name="Coleman J.J."/>
            <person name="Daboussi M.J."/>
            <person name="Di Pietro A."/>
            <person name="Dufresne M."/>
            <person name="Freitag M."/>
            <person name="Grabherr M."/>
            <person name="Henrissat B."/>
            <person name="Houterman P.M."/>
            <person name="Kang S."/>
            <person name="Shim W.B."/>
            <person name="Woloshuk C."/>
            <person name="Xie X."/>
            <person name="Xu J.R."/>
            <person name="Antoniw J."/>
            <person name="Baker S.E."/>
            <person name="Bluhm B.H."/>
            <person name="Breakspear A."/>
            <person name="Brown D.W."/>
            <person name="Butchko R.A."/>
            <person name="Chapman S."/>
            <person name="Coulson R."/>
            <person name="Coutinho P.M."/>
            <person name="Danchin E.G."/>
            <person name="Diener A."/>
            <person name="Gale L.R."/>
            <person name="Gardiner D.M."/>
            <person name="Goff S."/>
            <person name="Hammond-Kosack K.E."/>
            <person name="Hilburn K."/>
            <person name="Hua-Van A."/>
            <person name="Jonkers W."/>
            <person name="Kazan K."/>
            <person name="Kodira C.D."/>
            <person name="Koehrsen M."/>
            <person name="Kumar L."/>
            <person name="Lee Y.H."/>
            <person name="Li L."/>
            <person name="Manners J.M."/>
            <person name="Miranda-Saavedra D."/>
            <person name="Mukherjee M."/>
            <person name="Park G."/>
            <person name="Park J."/>
            <person name="Park S.Y."/>
            <person name="Proctor R.H."/>
            <person name="Regev A."/>
            <person name="Ruiz-Roldan M.C."/>
            <person name="Sain D."/>
            <person name="Sakthikumar S."/>
            <person name="Sykes S."/>
            <person name="Schwartz D.C."/>
            <person name="Turgeon B.G."/>
            <person name="Wapinski I."/>
            <person name="Yoder O."/>
            <person name="Young S."/>
            <person name="Zeng Q."/>
            <person name="Zhou S."/>
            <person name="Galagan J."/>
            <person name="Cuomo C.A."/>
            <person name="Kistler H.C."/>
            <person name="Rep M."/>
        </authorList>
    </citation>
    <scope>NUCLEOTIDE SEQUENCE [LARGE SCALE GENOMIC DNA]</scope>
    <source>
        <strain evidence="6">M3125 / FGSC 7600</strain>
    </source>
</reference>
<dbReference type="GO" id="GO:0006139">
    <property type="term" value="P:nucleobase-containing compound metabolic process"/>
    <property type="evidence" value="ECO:0007669"/>
    <property type="project" value="InterPro"/>
</dbReference>
<keyword evidence="1 4" id="KW-0808">Transferase</keyword>
<dbReference type="GO" id="GO:0019205">
    <property type="term" value="F:nucleobase-containing compound kinase activity"/>
    <property type="evidence" value="ECO:0007669"/>
    <property type="project" value="InterPro"/>
</dbReference>
<dbReference type="GO" id="GO:0005524">
    <property type="term" value="F:ATP binding"/>
    <property type="evidence" value="ECO:0007669"/>
    <property type="project" value="InterPro"/>
</dbReference>
<dbReference type="AlphaFoldDB" id="W7LPF9"/>
<dbReference type="PRINTS" id="PR00094">
    <property type="entry name" value="ADENYLTKNASE"/>
</dbReference>
<evidence type="ECO:0000313" key="6">
    <source>
        <dbReference type="Proteomes" id="UP000009096"/>
    </source>
</evidence>
<dbReference type="OrthoDB" id="442176at2759"/>
<name>W7LPF9_GIBM7</name>
<dbReference type="SUPFAM" id="SSF52540">
    <property type="entry name" value="P-loop containing nucleoside triphosphate hydrolases"/>
    <property type="match status" value="1"/>
</dbReference>
<comment type="similarity">
    <text evidence="4">Belongs to the adenylate kinase family.</text>
</comment>
<dbReference type="CDD" id="cd01428">
    <property type="entry name" value="ADK"/>
    <property type="match status" value="1"/>
</dbReference>
<dbReference type="RefSeq" id="XP_018747499.1">
    <property type="nucleotide sequence ID" value="XM_018891057.1"/>
</dbReference>
<dbReference type="KEGG" id="fvr:FVEG_03446"/>
<evidence type="ECO:0000256" key="3">
    <source>
        <dbReference type="ARBA" id="ARBA00022777"/>
    </source>
</evidence>
<keyword evidence="6" id="KW-1185">Reference proteome</keyword>
<dbReference type="Gene3D" id="3.40.50.300">
    <property type="entry name" value="P-loop containing nucleotide triphosphate hydrolases"/>
    <property type="match status" value="1"/>
</dbReference>
<dbReference type="InterPro" id="IPR000850">
    <property type="entry name" value="Adenylat/UMP-CMP_kin"/>
</dbReference>
<keyword evidence="2" id="KW-0547">Nucleotide-binding</keyword>
<evidence type="ECO:0000256" key="1">
    <source>
        <dbReference type="ARBA" id="ARBA00022679"/>
    </source>
</evidence>
<dbReference type="eggNOG" id="KOG3078">
    <property type="taxonomic scope" value="Eukaryota"/>
</dbReference>
<dbReference type="Pfam" id="PF00406">
    <property type="entry name" value="ADK"/>
    <property type="match status" value="1"/>
</dbReference>
<dbReference type="PROSITE" id="PS00113">
    <property type="entry name" value="ADENYLATE_KINASE"/>
    <property type="match status" value="1"/>
</dbReference>
<evidence type="ECO:0000313" key="5">
    <source>
        <dbReference type="EMBL" id="EWG41308.1"/>
    </source>
</evidence>
<dbReference type="EMBL" id="CM000579">
    <property type="protein sequence ID" value="EWG41308.1"/>
    <property type="molecule type" value="Genomic_DNA"/>
</dbReference>
<dbReference type="GeneID" id="30061586"/>
<accession>W7LPF9</accession>
<dbReference type="InterPro" id="IPR033690">
    <property type="entry name" value="Adenylat_kinase_CS"/>
</dbReference>
<dbReference type="PANTHER" id="PTHR23359">
    <property type="entry name" value="NUCLEOTIDE KINASE"/>
    <property type="match status" value="1"/>
</dbReference>
<proteinExistence type="inferred from homology"/>
<evidence type="ECO:0008006" key="7">
    <source>
        <dbReference type="Google" id="ProtNLM"/>
    </source>
</evidence>
<dbReference type="InterPro" id="IPR027417">
    <property type="entry name" value="P-loop_NTPase"/>
</dbReference>
<dbReference type="EMBL" id="DS022245">
    <property type="protein sequence ID" value="EWG41308.1"/>
    <property type="molecule type" value="Genomic_DNA"/>
</dbReference>
<evidence type="ECO:0000256" key="4">
    <source>
        <dbReference type="RuleBase" id="RU003330"/>
    </source>
</evidence>
<dbReference type="STRING" id="334819.W7LPF9"/>
<evidence type="ECO:0000256" key="2">
    <source>
        <dbReference type="ARBA" id="ARBA00022741"/>
    </source>
</evidence>